<dbReference type="RefSeq" id="WP_180566597.1">
    <property type="nucleotide sequence ID" value="NZ_JACCKB010000001.1"/>
</dbReference>
<sequence>MKKRHQVFLVLFLMLSTAINVFACSKQVNVAWNKWEPFFMMVGKGKPDGLDAIIMDLLLKAAGCPYSLQEIPGRRALQLLKEGKVDMVTAASITEERQKYGYFSDPYRREVMLLIFRKGEAAKYPAKSLLELFNKYDVKIGASNGAYYGPEFQKLLEDKQFKPKIHLTTSPEQRMKLLEAGRLMAVIDDQVAATFLTRQMKLVGKFEFHPLVVHDNSIHLLFSKRSVSKEDVELINIALFRLQKSLAYQNLIRNYTDIASNN</sequence>
<comment type="caution">
    <text evidence="5">The sequence shown here is derived from an EMBL/GenBank/DDBJ whole genome shotgun (WGS) entry which is preliminary data.</text>
</comment>
<dbReference type="Gene3D" id="3.40.190.10">
    <property type="entry name" value="Periplasmic binding protein-like II"/>
    <property type="match status" value="2"/>
</dbReference>
<dbReference type="Pfam" id="PF00497">
    <property type="entry name" value="SBP_bac_3"/>
    <property type="match status" value="1"/>
</dbReference>
<dbReference type="Proteomes" id="UP000569732">
    <property type="component" value="Unassembled WGS sequence"/>
</dbReference>
<dbReference type="InterPro" id="IPR001638">
    <property type="entry name" value="Solute-binding_3/MltF_N"/>
</dbReference>
<gene>
    <name evidence="5" type="ORF">H0A36_01040</name>
</gene>
<dbReference type="AlphaFoldDB" id="A0A853HZP4"/>
<dbReference type="SMART" id="SM00062">
    <property type="entry name" value="PBPb"/>
    <property type="match status" value="1"/>
</dbReference>
<feature type="domain" description="Solute-binding protein family 3/N-terminal" evidence="4">
    <location>
        <begin position="27"/>
        <end position="259"/>
    </location>
</feature>
<evidence type="ECO:0000313" key="6">
    <source>
        <dbReference type="Proteomes" id="UP000569732"/>
    </source>
</evidence>
<dbReference type="PANTHER" id="PTHR35936:SF25">
    <property type="entry name" value="ABC TRANSPORTER SUBSTRATE-BINDING PROTEIN"/>
    <property type="match status" value="1"/>
</dbReference>
<dbReference type="PANTHER" id="PTHR35936">
    <property type="entry name" value="MEMBRANE-BOUND LYTIC MUREIN TRANSGLYCOSYLASE F"/>
    <property type="match status" value="1"/>
</dbReference>
<feature type="signal peptide" evidence="3">
    <location>
        <begin position="1"/>
        <end position="23"/>
    </location>
</feature>
<dbReference type="SUPFAM" id="SSF53850">
    <property type="entry name" value="Periplasmic binding protein-like II"/>
    <property type="match status" value="1"/>
</dbReference>
<evidence type="ECO:0000256" key="3">
    <source>
        <dbReference type="SAM" id="SignalP"/>
    </source>
</evidence>
<organism evidence="5 6">
    <name type="scientific">Spartinivicinus marinus</name>
    <dbReference type="NCBI Taxonomy" id="2994442"/>
    <lineage>
        <taxon>Bacteria</taxon>
        <taxon>Pseudomonadati</taxon>
        <taxon>Pseudomonadota</taxon>
        <taxon>Gammaproteobacteria</taxon>
        <taxon>Oceanospirillales</taxon>
        <taxon>Zooshikellaceae</taxon>
        <taxon>Spartinivicinus</taxon>
    </lineage>
</organism>
<evidence type="ECO:0000256" key="1">
    <source>
        <dbReference type="ARBA" id="ARBA00010333"/>
    </source>
</evidence>
<feature type="chain" id="PRO_5032529644" evidence="3">
    <location>
        <begin position="24"/>
        <end position="262"/>
    </location>
</feature>
<evidence type="ECO:0000256" key="2">
    <source>
        <dbReference type="ARBA" id="ARBA00022729"/>
    </source>
</evidence>
<accession>A0A853HZP4</accession>
<keyword evidence="2 3" id="KW-0732">Signal</keyword>
<comment type="similarity">
    <text evidence="1">Belongs to the bacterial solute-binding protein 3 family.</text>
</comment>
<evidence type="ECO:0000259" key="4">
    <source>
        <dbReference type="SMART" id="SM00062"/>
    </source>
</evidence>
<dbReference type="EMBL" id="JACCKB010000001">
    <property type="protein sequence ID" value="NYZ64572.1"/>
    <property type="molecule type" value="Genomic_DNA"/>
</dbReference>
<reference evidence="5 6" key="1">
    <citation type="submission" date="2020-07" db="EMBL/GenBank/DDBJ databases">
        <title>Endozoicomonas sp. nov., isolated from sediment.</title>
        <authorList>
            <person name="Gu T."/>
        </authorList>
    </citation>
    <scope>NUCLEOTIDE SEQUENCE [LARGE SCALE GENOMIC DNA]</scope>
    <source>
        <strain evidence="5 6">SM1973</strain>
    </source>
</reference>
<keyword evidence="6" id="KW-1185">Reference proteome</keyword>
<evidence type="ECO:0000313" key="5">
    <source>
        <dbReference type="EMBL" id="NYZ64572.1"/>
    </source>
</evidence>
<protein>
    <submittedName>
        <fullName evidence="5">Transporter substrate-binding domain-containing protein</fullName>
    </submittedName>
</protein>
<name>A0A853HZP4_9GAMM</name>
<proteinExistence type="inferred from homology"/>